<evidence type="ECO:0000256" key="4">
    <source>
        <dbReference type="ARBA" id="ARBA00005259"/>
    </source>
</evidence>
<dbReference type="PROSITE" id="PS51747">
    <property type="entry name" value="CYT_DCMP_DEAMINASES_2"/>
    <property type="match status" value="1"/>
</dbReference>
<keyword evidence="10 12" id="KW-0560">Oxidoreductase</keyword>
<comment type="cofactor">
    <cofactor evidence="12">
        <name>Zn(2+)</name>
        <dbReference type="ChEBI" id="CHEBI:29105"/>
    </cofactor>
    <text evidence="12">Binds 1 zinc ion.</text>
</comment>
<comment type="pathway">
    <text evidence="2 12">Cofactor biosynthesis; riboflavin biosynthesis; 5-amino-6-(D-ribitylamino)uracil from GTP: step 2/4.</text>
</comment>
<dbReference type="Gene3D" id="3.40.430.10">
    <property type="entry name" value="Dihydrofolate Reductase, subunit A"/>
    <property type="match status" value="1"/>
</dbReference>
<evidence type="ECO:0000256" key="9">
    <source>
        <dbReference type="ARBA" id="ARBA00022857"/>
    </source>
</evidence>
<dbReference type="RefSeq" id="WP_279652023.1">
    <property type="nucleotide sequence ID" value="NZ_CP122539.1"/>
</dbReference>
<protein>
    <recommendedName>
        <fullName evidence="12">Riboflavin biosynthesis protein RibD</fullName>
    </recommendedName>
    <domain>
        <recommendedName>
            <fullName evidence="12">Diaminohydroxyphosphoribosylaminopyrimidine deaminase</fullName>
            <shortName evidence="12">DRAP deaminase</shortName>
            <ecNumber evidence="12">3.5.4.26</ecNumber>
        </recommendedName>
        <alternativeName>
            <fullName evidence="12">Riboflavin-specific deaminase</fullName>
        </alternativeName>
    </domain>
    <domain>
        <recommendedName>
            <fullName evidence="12">5-amino-6-(5-phosphoribosylamino)uracil reductase</fullName>
            <ecNumber evidence="12">1.1.1.193</ecNumber>
        </recommendedName>
        <alternativeName>
            <fullName evidence="12">HTP reductase</fullName>
        </alternativeName>
    </domain>
</protein>
<dbReference type="SUPFAM" id="SSF53597">
    <property type="entry name" value="Dihydrofolate reductase-like"/>
    <property type="match status" value="1"/>
</dbReference>
<evidence type="ECO:0000259" key="13">
    <source>
        <dbReference type="PROSITE" id="PS51747"/>
    </source>
</evidence>
<dbReference type="InterPro" id="IPR024072">
    <property type="entry name" value="DHFR-like_dom_sf"/>
</dbReference>
<comment type="catalytic activity">
    <reaction evidence="12">
        <text>5-amino-6-(5-phospho-D-ribitylamino)uracil + NADP(+) = 5-amino-6-(5-phospho-D-ribosylamino)uracil + NADPH + H(+)</text>
        <dbReference type="Rhea" id="RHEA:17845"/>
        <dbReference type="ChEBI" id="CHEBI:15378"/>
        <dbReference type="ChEBI" id="CHEBI:57783"/>
        <dbReference type="ChEBI" id="CHEBI:58349"/>
        <dbReference type="ChEBI" id="CHEBI:58421"/>
        <dbReference type="ChEBI" id="CHEBI:58453"/>
        <dbReference type="EC" id="1.1.1.193"/>
    </reaction>
</comment>
<evidence type="ECO:0000256" key="11">
    <source>
        <dbReference type="ARBA" id="ARBA00023268"/>
    </source>
</evidence>
<evidence type="ECO:0000256" key="5">
    <source>
        <dbReference type="ARBA" id="ARBA00007417"/>
    </source>
</evidence>
<evidence type="ECO:0000256" key="1">
    <source>
        <dbReference type="ARBA" id="ARBA00002151"/>
    </source>
</evidence>
<comment type="similarity">
    <text evidence="5 12">In the C-terminal section; belongs to the HTP reductase family.</text>
</comment>
<keyword evidence="9 12" id="KW-0521">NADP</keyword>
<dbReference type="Gene3D" id="3.40.140.10">
    <property type="entry name" value="Cytidine Deaminase, domain 2"/>
    <property type="match status" value="1"/>
</dbReference>
<dbReference type="SUPFAM" id="SSF53927">
    <property type="entry name" value="Cytidine deaminase-like"/>
    <property type="match status" value="1"/>
</dbReference>
<dbReference type="NCBIfam" id="TIGR00326">
    <property type="entry name" value="eubact_ribD"/>
    <property type="match status" value="1"/>
</dbReference>
<dbReference type="InterPro" id="IPR002125">
    <property type="entry name" value="CMP_dCMP_dom"/>
</dbReference>
<dbReference type="InterPro" id="IPR002734">
    <property type="entry name" value="RibDG_C"/>
</dbReference>
<comment type="pathway">
    <text evidence="3 12">Cofactor biosynthesis; riboflavin biosynthesis; 5-amino-6-(D-ribitylamino)uracil from GTP: step 3/4.</text>
</comment>
<comment type="function">
    <text evidence="1 12">Converts 2,5-diamino-6-(ribosylamino)-4(3h)-pyrimidinone 5'-phosphate into 5-amino-6-(ribosylamino)-2,4(1h,3h)-pyrimidinedione 5'-phosphate.</text>
</comment>
<dbReference type="EMBL" id="CP122539">
    <property type="protein sequence ID" value="WGH76153.1"/>
    <property type="molecule type" value="Genomic_DNA"/>
</dbReference>
<evidence type="ECO:0000256" key="7">
    <source>
        <dbReference type="ARBA" id="ARBA00022723"/>
    </source>
</evidence>
<evidence type="ECO:0000256" key="6">
    <source>
        <dbReference type="ARBA" id="ARBA00022619"/>
    </source>
</evidence>
<dbReference type="Pfam" id="PF00383">
    <property type="entry name" value="dCMP_cyt_deam_1"/>
    <property type="match status" value="1"/>
</dbReference>
<dbReference type="InterPro" id="IPR004794">
    <property type="entry name" value="Eubact_RibD"/>
</dbReference>
<dbReference type="InterPro" id="IPR016192">
    <property type="entry name" value="APOBEC/CMP_deaminase_Zn-bd"/>
</dbReference>
<accession>A0ABY8L7I6</accession>
<evidence type="ECO:0000256" key="10">
    <source>
        <dbReference type="ARBA" id="ARBA00023002"/>
    </source>
</evidence>
<comment type="catalytic activity">
    <reaction evidence="12">
        <text>2,5-diamino-6-hydroxy-4-(5-phosphoribosylamino)-pyrimidine + H2O + H(+) = 5-amino-6-(5-phospho-D-ribosylamino)uracil + NH4(+)</text>
        <dbReference type="Rhea" id="RHEA:21868"/>
        <dbReference type="ChEBI" id="CHEBI:15377"/>
        <dbReference type="ChEBI" id="CHEBI:15378"/>
        <dbReference type="ChEBI" id="CHEBI:28938"/>
        <dbReference type="ChEBI" id="CHEBI:58453"/>
        <dbReference type="ChEBI" id="CHEBI:58614"/>
        <dbReference type="EC" id="3.5.4.26"/>
    </reaction>
</comment>
<reference evidence="14 15" key="1">
    <citation type="submission" date="2023-04" db="EMBL/GenBank/DDBJ databases">
        <title>Tenacibaculum tangerinum sp. nov., isolated from sea tidal flat of South Korea.</title>
        <authorList>
            <person name="Lee S.H."/>
            <person name="Kim J.-J."/>
        </authorList>
    </citation>
    <scope>NUCLEOTIDE SEQUENCE [LARGE SCALE GENOMIC DNA]</scope>
    <source>
        <strain evidence="14 15">GRR-S3-23</strain>
    </source>
</reference>
<evidence type="ECO:0000256" key="8">
    <source>
        <dbReference type="ARBA" id="ARBA00022833"/>
    </source>
</evidence>
<dbReference type="InterPro" id="IPR050765">
    <property type="entry name" value="Riboflavin_Biosynth_HTPR"/>
</dbReference>
<dbReference type="InterPro" id="IPR016193">
    <property type="entry name" value="Cytidine_deaminase-like"/>
</dbReference>
<dbReference type="PANTHER" id="PTHR38011">
    <property type="entry name" value="DIHYDROFOLATE REDUCTASE FAMILY PROTEIN (AFU_ORTHOLOGUE AFUA_8G06820)"/>
    <property type="match status" value="1"/>
</dbReference>
<evidence type="ECO:0000256" key="2">
    <source>
        <dbReference type="ARBA" id="ARBA00004882"/>
    </source>
</evidence>
<keyword evidence="11" id="KW-0511">Multifunctional enzyme</keyword>
<dbReference type="GO" id="GO:0008835">
    <property type="term" value="F:diaminohydroxyphosphoribosylaminopyrimidine deaminase activity"/>
    <property type="evidence" value="ECO:0007669"/>
    <property type="project" value="UniProtKB-EC"/>
</dbReference>
<dbReference type="EC" id="1.1.1.193" evidence="12"/>
<sequence length="360" mass="40122">MNHKKYIQRCLQLAKNGIGTTRPNPSVGAVIVHNNTIIGEGFTSPYGGSHAEVNAIHAVQNQELLKEATIYVTLEPCSHYGKTPPCADLILEKQIPTIVIGCVDTNSLVAGKGIERLQKAGRNVMVGVCEEACKQQHKRFFTFQNKKRPYIILKWAETKDGFIAPLQKEEQQPVWISNSYSQQLVHKWRSEEQAILVGTNTVIADNPSLTVRSWKGNNPTRVVIDKSLRIPSEVTVFDGKVQTIVLANTNEKRGNKGETVAVTSNDSENSHVLVYEHIDFSSRVAAQICEVLHTHQIQSVIIEGGAQTLQTFIDANLWDEARVFMGDVSFGEGVKRPVLKAKLSSEKKIKNDILRIYRND</sequence>
<name>A0ABY8L7I6_9FLAO</name>
<keyword evidence="15" id="KW-1185">Reference proteome</keyword>
<dbReference type="CDD" id="cd01284">
    <property type="entry name" value="Riboflavin_deaminase-reductase"/>
    <property type="match status" value="1"/>
</dbReference>
<dbReference type="GO" id="GO:0008703">
    <property type="term" value="F:5-amino-6-(5-phosphoribosylamino)uracil reductase activity"/>
    <property type="evidence" value="ECO:0007669"/>
    <property type="project" value="UniProtKB-EC"/>
</dbReference>
<keyword evidence="8 12" id="KW-0862">Zinc</keyword>
<organism evidence="14 15">
    <name type="scientific">Tenacibaculum tangerinum</name>
    <dbReference type="NCBI Taxonomy" id="3038772"/>
    <lineage>
        <taxon>Bacteria</taxon>
        <taxon>Pseudomonadati</taxon>
        <taxon>Bacteroidota</taxon>
        <taxon>Flavobacteriia</taxon>
        <taxon>Flavobacteriales</taxon>
        <taxon>Flavobacteriaceae</taxon>
        <taxon>Tenacibaculum</taxon>
    </lineage>
</organism>
<comment type="similarity">
    <text evidence="4 12">In the N-terminal section; belongs to the cytidine and deoxycytidylate deaminase family.</text>
</comment>
<dbReference type="PANTHER" id="PTHR38011:SF7">
    <property type="entry name" value="2,5-DIAMINO-6-RIBOSYLAMINO-4(3H)-PYRIMIDINONE 5'-PHOSPHATE REDUCTASE"/>
    <property type="match status" value="1"/>
</dbReference>
<dbReference type="Pfam" id="PF01872">
    <property type="entry name" value="RibD_C"/>
    <property type="match status" value="1"/>
</dbReference>
<evidence type="ECO:0000256" key="12">
    <source>
        <dbReference type="PIRNR" id="PIRNR006769"/>
    </source>
</evidence>
<keyword evidence="6 12" id="KW-0686">Riboflavin biosynthesis</keyword>
<proteinExistence type="inferred from homology"/>
<gene>
    <name evidence="14" type="primary">ribD</name>
    <name evidence="14" type="ORF">P8625_03010</name>
</gene>
<dbReference type="PIRSF" id="PIRSF006769">
    <property type="entry name" value="RibD"/>
    <property type="match status" value="1"/>
</dbReference>
<keyword evidence="7 12" id="KW-0479">Metal-binding</keyword>
<evidence type="ECO:0000313" key="15">
    <source>
        <dbReference type="Proteomes" id="UP001232001"/>
    </source>
</evidence>
<dbReference type="PROSITE" id="PS00903">
    <property type="entry name" value="CYT_DCMP_DEAMINASES_1"/>
    <property type="match status" value="1"/>
</dbReference>
<keyword evidence="12 14" id="KW-0378">Hydrolase</keyword>
<feature type="domain" description="CMP/dCMP-type deaminase" evidence="13">
    <location>
        <begin position="1"/>
        <end position="125"/>
    </location>
</feature>
<dbReference type="Proteomes" id="UP001232001">
    <property type="component" value="Chromosome"/>
</dbReference>
<evidence type="ECO:0000256" key="3">
    <source>
        <dbReference type="ARBA" id="ARBA00004910"/>
    </source>
</evidence>
<dbReference type="EC" id="3.5.4.26" evidence="12"/>
<evidence type="ECO:0000313" key="14">
    <source>
        <dbReference type="EMBL" id="WGH76153.1"/>
    </source>
</evidence>